<name>A0A9X4S4K7_9LACT</name>
<dbReference type="GO" id="GO:0043565">
    <property type="term" value="F:sequence-specific DNA binding"/>
    <property type="evidence" value="ECO:0007669"/>
    <property type="project" value="InterPro"/>
</dbReference>
<reference evidence="5" key="1">
    <citation type="submission" date="2022-10" db="EMBL/GenBank/DDBJ databases">
        <authorList>
            <person name="Turner M.S."/>
            <person name="Huang W."/>
        </authorList>
    </citation>
    <scope>NUCLEOTIDE SEQUENCE</scope>
    <source>
        <strain evidence="5">3</strain>
    </source>
</reference>
<evidence type="ECO:0000256" key="1">
    <source>
        <dbReference type="ARBA" id="ARBA00023015"/>
    </source>
</evidence>
<dbReference type="AlphaFoldDB" id="A0A9X4S4K7"/>
<dbReference type="PROSITE" id="PS01124">
    <property type="entry name" value="HTH_ARAC_FAMILY_2"/>
    <property type="match status" value="1"/>
</dbReference>
<dbReference type="EMBL" id="JAOWLY010000005">
    <property type="protein sequence ID" value="MDG4983783.1"/>
    <property type="molecule type" value="Genomic_DNA"/>
</dbReference>
<comment type="caution">
    <text evidence="5">The sequence shown here is derived from an EMBL/GenBank/DDBJ whole genome shotgun (WGS) entry which is preliminary data.</text>
</comment>
<proteinExistence type="predicted"/>
<reference evidence="5" key="2">
    <citation type="journal article" date="2023" name="Food Microbiol.">
        <title>Evaluation of the fermentation potential of lactic acid bacteria isolated from herbs, fruits and vegetables as starter cultures in nut-based milk alternatives.</title>
        <authorList>
            <person name="Huang W."/>
            <person name="Dong A."/>
            <person name="Pham H.T."/>
            <person name="Zhou C."/>
            <person name="Huo Z."/>
            <person name="Watjen A.P."/>
            <person name="Prakash S."/>
            <person name="Bang-Berthelsen C.H."/>
            <person name="Turner M.S."/>
        </authorList>
    </citation>
    <scope>NUCLEOTIDE SEQUENCE</scope>
    <source>
        <strain evidence="5">3</strain>
    </source>
</reference>
<dbReference type="InterPro" id="IPR018060">
    <property type="entry name" value="HTH_AraC"/>
</dbReference>
<dbReference type="Gene3D" id="1.10.10.60">
    <property type="entry name" value="Homeodomain-like"/>
    <property type="match status" value="2"/>
</dbReference>
<gene>
    <name evidence="5" type="ORF">OGZ51_06435</name>
</gene>
<protein>
    <submittedName>
        <fullName evidence="5">AraC family transcriptional regulator</fullName>
    </submittedName>
</protein>
<evidence type="ECO:0000313" key="6">
    <source>
        <dbReference type="Proteomes" id="UP001152614"/>
    </source>
</evidence>
<dbReference type="InterPro" id="IPR009057">
    <property type="entry name" value="Homeodomain-like_sf"/>
</dbReference>
<dbReference type="GO" id="GO:0003700">
    <property type="term" value="F:DNA-binding transcription factor activity"/>
    <property type="evidence" value="ECO:0007669"/>
    <property type="project" value="InterPro"/>
</dbReference>
<dbReference type="RefSeq" id="WP_278228889.1">
    <property type="nucleotide sequence ID" value="NZ_JAOWLY010000005.1"/>
</dbReference>
<keyword evidence="1" id="KW-0805">Transcription regulation</keyword>
<keyword evidence="2" id="KW-0238">DNA-binding</keyword>
<dbReference type="PANTHER" id="PTHR43280:SF10">
    <property type="entry name" value="REGULATORY PROTEIN POCR"/>
    <property type="match status" value="1"/>
</dbReference>
<dbReference type="SUPFAM" id="SSF46689">
    <property type="entry name" value="Homeodomain-like"/>
    <property type="match status" value="2"/>
</dbReference>
<feature type="domain" description="HTH araC/xylS-type" evidence="4">
    <location>
        <begin position="147"/>
        <end position="245"/>
    </location>
</feature>
<dbReference type="SMART" id="SM00342">
    <property type="entry name" value="HTH_ARAC"/>
    <property type="match status" value="1"/>
</dbReference>
<sequence length="249" mass="28877">MPKKVENLPLSQMNIKQNIESPTTNFQENYQLEANLFSLFHKQNIGHIKALTQNIINHTLNQHSCLSSNLLIDKKYRLISLITLLTRESVKQGCSAQFAYRLSDRLIFEVDNIENINNVGPILDLIITEFFDLYHTKLCICSHPIVKATIDYIHANTYHNLSNADIADYLSIHPVYLSNLFKKQTDLTLHKYIVNEKISEAKYLLSNTTFTCLEIATILHFSNQSHFCKLFKKYTGFTPKEFRLDKQSF</sequence>
<evidence type="ECO:0000256" key="3">
    <source>
        <dbReference type="ARBA" id="ARBA00023163"/>
    </source>
</evidence>
<dbReference type="PANTHER" id="PTHR43280">
    <property type="entry name" value="ARAC-FAMILY TRANSCRIPTIONAL REGULATOR"/>
    <property type="match status" value="1"/>
</dbReference>
<evidence type="ECO:0000259" key="4">
    <source>
        <dbReference type="PROSITE" id="PS01124"/>
    </source>
</evidence>
<dbReference type="Proteomes" id="UP001152614">
    <property type="component" value="Unassembled WGS sequence"/>
</dbReference>
<evidence type="ECO:0000256" key="2">
    <source>
        <dbReference type="ARBA" id="ARBA00023125"/>
    </source>
</evidence>
<dbReference type="Pfam" id="PF12833">
    <property type="entry name" value="HTH_18"/>
    <property type="match status" value="1"/>
</dbReference>
<keyword evidence="3" id="KW-0804">Transcription</keyword>
<accession>A0A9X4S4K7</accession>
<organism evidence="5 6">
    <name type="scientific">Lactococcus lactis</name>
    <dbReference type="NCBI Taxonomy" id="1358"/>
    <lineage>
        <taxon>Bacteria</taxon>
        <taxon>Bacillati</taxon>
        <taxon>Bacillota</taxon>
        <taxon>Bacilli</taxon>
        <taxon>Lactobacillales</taxon>
        <taxon>Streptococcaceae</taxon>
        <taxon>Lactococcus</taxon>
    </lineage>
</organism>
<evidence type="ECO:0000313" key="5">
    <source>
        <dbReference type="EMBL" id="MDG4983783.1"/>
    </source>
</evidence>